<dbReference type="InterPro" id="IPR029068">
    <property type="entry name" value="Glyas_Bleomycin-R_OHBP_Dase"/>
</dbReference>
<accession>A0A5J4KHP2</accession>
<reference evidence="1 2" key="1">
    <citation type="submission" date="2019-10" db="EMBL/GenBank/DDBJ databases">
        <title>Dictyobacter vulcani sp. nov., within the class Ktedonobacteria, isolated from soil of volcanic Mt. Zao.</title>
        <authorList>
            <person name="Zheng Y."/>
            <person name="Wang C.M."/>
            <person name="Sakai Y."/>
            <person name="Abe K."/>
            <person name="Yokota A."/>
            <person name="Yabe S."/>
        </authorList>
    </citation>
    <scope>NUCLEOTIDE SEQUENCE [LARGE SCALE GENOMIC DNA]</scope>
    <source>
        <strain evidence="1 2">W12</strain>
    </source>
</reference>
<gene>
    <name evidence="1" type="ORF">KDW_31560</name>
</gene>
<comment type="caution">
    <text evidence="1">The sequence shown here is derived from an EMBL/GenBank/DDBJ whole genome shotgun (WGS) entry which is preliminary data.</text>
</comment>
<keyword evidence="2" id="KW-1185">Reference proteome</keyword>
<proteinExistence type="predicted"/>
<dbReference type="SUPFAM" id="SSF54593">
    <property type="entry name" value="Glyoxalase/Bleomycin resistance protein/Dihydroxybiphenyl dioxygenase"/>
    <property type="match status" value="1"/>
</dbReference>
<evidence type="ECO:0000313" key="1">
    <source>
        <dbReference type="EMBL" id="GER88994.1"/>
    </source>
</evidence>
<dbReference type="AlphaFoldDB" id="A0A5J4KHP2"/>
<dbReference type="Gene3D" id="3.10.180.10">
    <property type="entry name" value="2,3-Dihydroxybiphenyl 1,2-Dioxygenase, domain 1"/>
    <property type="match status" value="1"/>
</dbReference>
<organism evidence="1 2">
    <name type="scientific">Dictyobacter vulcani</name>
    <dbReference type="NCBI Taxonomy" id="2607529"/>
    <lineage>
        <taxon>Bacteria</taxon>
        <taxon>Bacillati</taxon>
        <taxon>Chloroflexota</taxon>
        <taxon>Ktedonobacteria</taxon>
        <taxon>Ktedonobacterales</taxon>
        <taxon>Dictyobacteraceae</taxon>
        <taxon>Dictyobacter</taxon>
    </lineage>
</organism>
<sequence length="101" mass="10677">MFEVSIELVPIPRGRKYGIFPLDVKALGAGLALVEGTGYEPTDTGSIIYIDRGESLDGPLSRIETAGGKILLPKAENSGGNGFIAQFRDSEGNRVGLHSSD</sequence>
<dbReference type="Proteomes" id="UP000326912">
    <property type="component" value="Unassembled WGS sequence"/>
</dbReference>
<name>A0A5J4KHP2_9CHLR</name>
<protein>
    <recommendedName>
        <fullName evidence="3">VOC domain-containing protein</fullName>
    </recommendedName>
</protein>
<evidence type="ECO:0008006" key="3">
    <source>
        <dbReference type="Google" id="ProtNLM"/>
    </source>
</evidence>
<dbReference type="EMBL" id="BKZW01000001">
    <property type="protein sequence ID" value="GER88994.1"/>
    <property type="molecule type" value="Genomic_DNA"/>
</dbReference>
<evidence type="ECO:0000313" key="2">
    <source>
        <dbReference type="Proteomes" id="UP000326912"/>
    </source>
</evidence>